<reference evidence="8 9" key="1">
    <citation type="submission" date="2016-10" db="EMBL/GenBank/DDBJ databases">
        <authorList>
            <person name="de Groot N.N."/>
        </authorList>
    </citation>
    <scope>NUCLEOTIDE SEQUENCE [LARGE SCALE GENOMIC DNA]</scope>
    <source>
        <strain evidence="8 9">DSM 43357</strain>
    </source>
</reference>
<dbReference type="CDD" id="cd06171">
    <property type="entry name" value="Sigma70_r4"/>
    <property type="match status" value="1"/>
</dbReference>
<keyword evidence="3" id="KW-0731">Sigma factor</keyword>
<evidence type="ECO:0000256" key="1">
    <source>
        <dbReference type="ARBA" id="ARBA00010641"/>
    </source>
</evidence>
<keyword evidence="4" id="KW-0804">Transcription</keyword>
<dbReference type="EMBL" id="FOBF01000017">
    <property type="protein sequence ID" value="SEM76741.1"/>
    <property type="molecule type" value="Genomic_DNA"/>
</dbReference>
<dbReference type="InterPro" id="IPR007627">
    <property type="entry name" value="RNA_pol_sigma70_r2"/>
</dbReference>
<dbReference type="OrthoDB" id="5518337at2"/>
<dbReference type="Gene3D" id="1.10.1740.10">
    <property type="match status" value="1"/>
</dbReference>
<feature type="domain" description="RNA polymerase sigma-70 region 2" evidence="6">
    <location>
        <begin position="38"/>
        <end position="103"/>
    </location>
</feature>
<gene>
    <name evidence="8" type="ORF">SAMN05660976_05986</name>
</gene>
<feature type="compositionally biased region" description="Basic and acidic residues" evidence="5">
    <location>
        <begin position="20"/>
        <end position="31"/>
    </location>
</feature>
<organism evidence="8 9">
    <name type="scientific">Nonomuraea pusilla</name>
    <dbReference type="NCBI Taxonomy" id="46177"/>
    <lineage>
        <taxon>Bacteria</taxon>
        <taxon>Bacillati</taxon>
        <taxon>Actinomycetota</taxon>
        <taxon>Actinomycetes</taxon>
        <taxon>Streptosporangiales</taxon>
        <taxon>Streptosporangiaceae</taxon>
        <taxon>Nonomuraea</taxon>
    </lineage>
</organism>
<sequence length="207" mass="22893">MRHESRTGPPGRAAAACTAEHPRDDQHGPVEPDRFTTLFTRHAPELKRYAVRRLGLEPADDIVAETFAVALQHLESYDTGRGDERAWLYGIATNLIGRHRRREIALYRALSRTGTDAVTEPFTDEVDRRVTADGARRRLAGALAGLSRAHRDTLLLVTWAELTYEEAALALGVPVGTVRSRVNRARGRVRRALGGIDPTAAEEGVQR</sequence>
<dbReference type="Proteomes" id="UP000198953">
    <property type="component" value="Unassembled WGS sequence"/>
</dbReference>
<dbReference type="GO" id="GO:0016987">
    <property type="term" value="F:sigma factor activity"/>
    <property type="evidence" value="ECO:0007669"/>
    <property type="project" value="UniProtKB-KW"/>
</dbReference>
<evidence type="ECO:0000256" key="3">
    <source>
        <dbReference type="ARBA" id="ARBA00023082"/>
    </source>
</evidence>
<accession>A0A1H8B196</accession>
<feature type="region of interest" description="Disordered" evidence="5">
    <location>
        <begin position="1"/>
        <end position="31"/>
    </location>
</feature>
<dbReference type="InterPro" id="IPR013249">
    <property type="entry name" value="RNA_pol_sigma70_r4_t2"/>
</dbReference>
<dbReference type="InterPro" id="IPR036388">
    <property type="entry name" value="WH-like_DNA-bd_sf"/>
</dbReference>
<name>A0A1H8B196_9ACTN</name>
<keyword evidence="9" id="KW-1185">Reference proteome</keyword>
<dbReference type="Gene3D" id="1.10.10.10">
    <property type="entry name" value="Winged helix-like DNA-binding domain superfamily/Winged helix DNA-binding domain"/>
    <property type="match status" value="1"/>
</dbReference>
<dbReference type="InterPro" id="IPR039425">
    <property type="entry name" value="RNA_pol_sigma-70-like"/>
</dbReference>
<dbReference type="STRING" id="46177.SAMN05660976_05986"/>
<keyword evidence="2" id="KW-0805">Transcription regulation</keyword>
<evidence type="ECO:0000313" key="8">
    <source>
        <dbReference type="EMBL" id="SEM76741.1"/>
    </source>
</evidence>
<dbReference type="RefSeq" id="WP_055506737.1">
    <property type="nucleotide sequence ID" value="NZ_BBZG01000004.1"/>
</dbReference>
<evidence type="ECO:0000256" key="2">
    <source>
        <dbReference type="ARBA" id="ARBA00023015"/>
    </source>
</evidence>
<dbReference type="InterPro" id="IPR013324">
    <property type="entry name" value="RNA_pol_sigma_r3/r4-like"/>
</dbReference>
<dbReference type="Pfam" id="PF08281">
    <property type="entry name" value="Sigma70_r4_2"/>
    <property type="match status" value="1"/>
</dbReference>
<proteinExistence type="inferred from homology"/>
<protein>
    <submittedName>
        <fullName evidence="8">RNA polymerase sigma-70 factor, ECF subfamily</fullName>
    </submittedName>
</protein>
<dbReference type="PANTHER" id="PTHR43133:SF25">
    <property type="entry name" value="RNA POLYMERASE SIGMA FACTOR RFAY-RELATED"/>
    <property type="match status" value="1"/>
</dbReference>
<evidence type="ECO:0000259" key="7">
    <source>
        <dbReference type="Pfam" id="PF08281"/>
    </source>
</evidence>
<dbReference type="SUPFAM" id="SSF88946">
    <property type="entry name" value="Sigma2 domain of RNA polymerase sigma factors"/>
    <property type="match status" value="1"/>
</dbReference>
<feature type="domain" description="RNA polymerase sigma factor 70 region 4 type 2" evidence="7">
    <location>
        <begin position="137"/>
        <end position="187"/>
    </location>
</feature>
<dbReference type="Pfam" id="PF04542">
    <property type="entry name" value="Sigma70_r2"/>
    <property type="match status" value="1"/>
</dbReference>
<dbReference type="PANTHER" id="PTHR43133">
    <property type="entry name" value="RNA POLYMERASE ECF-TYPE SIGMA FACTO"/>
    <property type="match status" value="1"/>
</dbReference>
<comment type="similarity">
    <text evidence="1">Belongs to the sigma-70 factor family. ECF subfamily.</text>
</comment>
<dbReference type="NCBIfam" id="TIGR02937">
    <property type="entry name" value="sigma70-ECF"/>
    <property type="match status" value="1"/>
</dbReference>
<evidence type="ECO:0000259" key="6">
    <source>
        <dbReference type="Pfam" id="PF04542"/>
    </source>
</evidence>
<dbReference type="GO" id="GO:0006352">
    <property type="term" value="P:DNA-templated transcription initiation"/>
    <property type="evidence" value="ECO:0007669"/>
    <property type="project" value="InterPro"/>
</dbReference>
<evidence type="ECO:0000256" key="4">
    <source>
        <dbReference type="ARBA" id="ARBA00023163"/>
    </source>
</evidence>
<dbReference type="SUPFAM" id="SSF88659">
    <property type="entry name" value="Sigma3 and sigma4 domains of RNA polymerase sigma factors"/>
    <property type="match status" value="1"/>
</dbReference>
<dbReference type="AlphaFoldDB" id="A0A1H8B196"/>
<dbReference type="InterPro" id="IPR013325">
    <property type="entry name" value="RNA_pol_sigma_r2"/>
</dbReference>
<dbReference type="GO" id="GO:0003677">
    <property type="term" value="F:DNA binding"/>
    <property type="evidence" value="ECO:0007669"/>
    <property type="project" value="InterPro"/>
</dbReference>
<evidence type="ECO:0000313" key="9">
    <source>
        <dbReference type="Proteomes" id="UP000198953"/>
    </source>
</evidence>
<dbReference type="InterPro" id="IPR014284">
    <property type="entry name" value="RNA_pol_sigma-70_dom"/>
</dbReference>
<evidence type="ECO:0000256" key="5">
    <source>
        <dbReference type="SAM" id="MobiDB-lite"/>
    </source>
</evidence>